<gene>
    <name evidence="2" type="ORF">KI688_010442</name>
</gene>
<keyword evidence="3" id="KW-1185">Reference proteome</keyword>
<feature type="signal peptide" evidence="1">
    <location>
        <begin position="1"/>
        <end position="21"/>
    </location>
</feature>
<dbReference type="AlphaFoldDB" id="A0A9P7Y128"/>
<evidence type="ECO:0000313" key="2">
    <source>
        <dbReference type="EMBL" id="KAG9069539.1"/>
    </source>
</evidence>
<sequence>MTAIIVKIASAIAVFVCAIQAAPLLSEQCSGSACQQAASAGSVSVGSVTNVIPETNIIPVTRLQPVVKVHSAIVQSDCDQSNLLGLSGMGGTPYYSRQGMMLPYGQFGRMGRYARGPSTINTALLNPMMRRRIREPSLSTDMGAVLRPDCVPSATDNCVQTIPFSTTDMGSTVTAVPENIVLPSTVYQGKVKAGPADVYAAEATHQSLPGQRVNLGSDTRIQPITKVYPSTTYQPSVDQKATMVEAAPAMDQSLGRSSVSLGSSVYIRPTTTVEPLTIFQPKIQSLPFIIHSETACDQDAYQQQQ</sequence>
<dbReference type="OrthoDB" id="2377126at2759"/>
<feature type="chain" id="PRO_5040350139" evidence="1">
    <location>
        <begin position="22"/>
        <end position="305"/>
    </location>
</feature>
<dbReference type="Proteomes" id="UP000707451">
    <property type="component" value="Unassembled WGS sequence"/>
</dbReference>
<comment type="caution">
    <text evidence="2">The sequence shown here is derived from an EMBL/GenBank/DDBJ whole genome shotgun (WGS) entry which is preliminary data.</text>
</comment>
<dbReference type="EMBL" id="JAHRHY010000005">
    <property type="protein sequence ID" value="KAG9069539.1"/>
    <property type="molecule type" value="Genomic_DNA"/>
</dbReference>
<accession>A0A9P7Y128</accession>
<evidence type="ECO:0000313" key="3">
    <source>
        <dbReference type="Proteomes" id="UP000707451"/>
    </source>
</evidence>
<organism evidence="2 3">
    <name type="scientific">Linnemannia hyalina</name>
    <dbReference type="NCBI Taxonomy" id="64524"/>
    <lineage>
        <taxon>Eukaryota</taxon>
        <taxon>Fungi</taxon>
        <taxon>Fungi incertae sedis</taxon>
        <taxon>Mucoromycota</taxon>
        <taxon>Mortierellomycotina</taxon>
        <taxon>Mortierellomycetes</taxon>
        <taxon>Mortierellales</taxon>
        <taxon>Mortierellaceae</taxon>
        <taxon>Linnemannia</taxon>
    </lineage>
</organism>
<name>A0A9P7Y128_9FUNG</name>
<protein>
    <submittedName>
        <fullName evidence="2">Uncharacterized protein</fullName>
    </submittedName>
</protein>
<keyword evidence="1" id="KW-0732">Signal</keyword>
<reference evidence="2" key="1">
    <citation type="submission" date="2021-06" db="EMBL/GenBank/DDBJ databases">
        <title>Genome Sequence of Mortierella hyaline Strain SCG-10, a Cold-Adapted, Nitrate-Reducing Fungus Isolated from Soil in Minnesota, USA.</title>
        <authorList>
            <person name="Aldossari N."/>
        </authorList>
    </citation>
    <scope>NUCLEOTIDE SEQUENCE</scope>
    <source>
        <strain evidence="2">SCG-10</strain>
    </source>
</reference>
<proteinExistence type="predicted"/>
<evidence type="ECO:0000256" key="1">
    <source>
        <dbReference type="SAM" id="SignalP"/>
    </source>
</evidence>